<name>A0A1C5ACB0_9ACTN</name>
<dbReference type="PROSITE" id="PS51257">
    <property type="entry name" value="PROKAR_LIPOPROTEIN"/>
    <property type="match status" value="1"/>
</dbReference>
<evidence type="ECO:0008006" key="3">
    <source>
        <dbReference type="Google" id="ProtNLM"/>
    </source>
</evidence>
<accession>A0A1C5ACB0</accession>
<evidence type="ECO:0000313" key="2">
    <source>
        <dbReference type="Proteomes" id="UP000198797"/>
    </source>
</evidence>
<protein>
    <recommendedName>
        <fullName evidence="3">Lipoprotein</fullName>
    </recommendedName>
</protein>
<gene>
    <name evidence="1" type="ORF">GA0070216_115114</name>
</gene>
<evidence type="ECO:0000313" key="1">
    <source>
        <dbReference type="EMBL" id="SCF42726.1"/>
    </source>
</evidence>
<reference evidence="2" key="1">
    <citation type="submission" date="2016-06" db="EMBL/GenBank/DDBJ databases">
        <authorList>
            <person name="Varghese N."/>
            <person name="Submissions Spin"/>
        </authorList>
    </citation>
    <scope>NUCLEOTIDE SEQUENCE [LARGE SCALE GENOMIC DNA]</scope>
    <source>
        <strain evidence="2">DSM 44100</strain>
    </source>
</reference>
<organism evidence="1 2">
    <name type="scientific">Micromonospora matsumotoense</name>
    <dbReference type="NCBI Taxonomy" id="121616"/>
    <lineage>
        <taxon>Bacteria</taxon>
        <taxon>Bacillati</taxon>
        <taxon>Actinomycetota</taxon>
        <taxon>Actinomycetes</taxon>
        <taxon>Micromonosporales</taxon>
        <taxon>Micromonosporaceae</taxon>
        <taxon>Micromonospora</taxon>
    </lineage>
</organism>
<sequence>MPDHRRSPWTPLAPLATLILVTAVTGCSSPPTNNPDPDDIDQGIRTFDFRNTLWLDYSTLSGTPILLNLKLKNGRFEGKIDSPSRQNETLKYEIFGSPAFADVDDDGDEDAALALQSADQGMQLSWYMWVWQDGSAQQLHYPFYRHSRCDAAQTEVHPAESGFQVSTSLKSQKDTCAAPPMKKLQYFVSARNGYPIRIHPAPSAPDRDCFSEDMQKAVIRNPIAAKVAPEEAAPEIGEPEVYGRVEVSVTHEEFLLARLTTDERTVCGWVRRSAFGNQALEE</sequence>
<dbReference type="EMBL" id="FMCU01000015">
    <property type="protein sequence ID" value="SCF42726.1"/>
    <property type="molecule type" value="Genomic_DNA"/>
</dbReference>
<dbReference type="AlphaFoldDB" id="A0A1C5ACB0"/>
<dbReference type="Proteomes" id="UP000198797">
    <property type="component" value="Unassembled WGS sequence"/>
</dbReference>
<dbReference type="STRING" id="121616.GA0070216_115114"/>
<proteinExistence type="predicted"/>
<keyword evidence="2" id="KW-1185">Reference proteome</keyword>